<evidence type="ECO:0000256" key="6">
    <source>
        <dbReference type="SAM" id="SignalP"/>
    </source>
</evidence>
<dbReference type="GO" id="GO:0005615">
    <property type="term" value="C:extracellular space"/>
    <property type="evidence" value="ECO:0007669"/>
    <property type="project" value="TreeGrafter"/>
</dbReference>
<gene>
    <name evidence="8" type="ORF">DGAL_LOCUS15073</name>
</gene>
<dbReference type="SMART" id="SM00211">
    <property type="entry name" value="TY"/>
    <property type="match status" value="4"/>
</dbReference>
<dbReference type="SUPFAM" id="SSF57610">
    <property type="entry name" value="Thyroglobulin type-1 domain"/>
    <property type="match status" value="4"/>
</dbReference>
<evidence type="ECO:0000256" key="3">
    <source>
        <dbReference type="ARBA" id="ARBA00022737"/>
    </source>
</evidence>
<comment type="caution">
    <text evidence="8">The sequence shown here is derived from an EMBL/GenBank/DDBJ whole genome shotgun (WGS) entry which is preliminary data.</text>
</comment>
<keyword evidence="6" id="KW-0732">Signal</keyword>
<dbReference type="PANTHER" id="PTHR12352:SF3">
    <property type="entry name" value="NIDOGEN-2"/>
    <property type="match status" value="1"/>
</dbReference>
<dbReference type="Pfam" id="PF00086">
    <property type="entry name" value="Thyroglobulin_1"/>
    <property type="match status" value="3"/>
</dbReference>
<evidence type="ECO:0000313" key="8">
    <source>
        <dbReference type="EMBL" id="CAH0111427.1"/>
    </source>
</evidence>
<dbReference type="AlphaFoldDB" id="A0A8J2WU04"/>
<keyword evidence="3" id="KW-0677">Repeat</keyword>
<dbReference type="OrthoDB" id="6409105at2759"/>
<dbReference type="Proteomes" id="UP000789390">
    <property type="component" value="Unassembled WGS sequence"/>
</dbReference>
<comment type="subcellular location">
    <subcellularLocation>
        <location evidence="1">Secreted</location>
    </subcellularLocation>
</comment>
<dbReference type="PROSITE" id="PS51162">
    <property type="entry name" value="THYROGLOBULIN_1_2"/>
    <property type="match status" value="3"/>
</dbReference>
<evidence type="ECO:0000259" key="7">
    <source>
        <dbReference type="PROSITE" id="PS51162"/>
    </source>
</evidence>
<feature type="domain" description="Thyroglobulin type-1" evidence="7">
    <location>
        <begin position="118"/>
        <end position="179"/>
    </location>
</feature>
<feature type="domain" description="Thyroglobulin type-1" evidence="7">
    <location>
        <begin position="181"/>
        <end position="247"/>
    </location>
</feature>
<evidence type="ECO:0000256" key="5">
    <source>
        <dbReference type="PROSITE-ProRule" id="PRU00500"/>
    </source>
</evidence>
<evidence type="ECO:0000256" key="1">
    <source>
        <dbReference type="ARBA" id="ARBA00004613"/>
    </source>
</evidence>
<dbReference type="Gene3D" id="4.10.800.10">
    <property type="entry name" value="Thyroglobulin type-1"/>
    <property type="match status" value="3"/>
</dbReference>
<protein>
    <recommendedName>
        <fullName evidence="7">Thyroglobulin type-1 domain-containing protein</fullName>
    </recommendedName>
</protein>
<feature type="signal peptide" evidence="6">
    <location>
        <begin position="1"/>
        <end position="18"/>
    </location>
</feature>
<dbReference type="InterPro" id="IPR051950">
    <property type="entry name" value="Dev_reg/Prot_inhib"/>
</dbReference>
<dbReference type="InterPro" id="IPR036857">
    <property type="entry name" value="Thyroglobulin_1_sf"/>
</dbReference>
<accession>A0A8J2WU04</accession>
<dbReference type="GO" id="GO:0007160">
    <property type="term" value="P:cell-matrix adhesion"/>
    <property type="evidence" value="ECO:0007669"/>
    <property type="project" value="TreeGrafter"/>
</dbReference>
<keyword evidence="4" id="KW-1015">Disulfide bond</keyword>
<feature type="chain" id="PRO_5035160797" description="Thyroglobulin type-1 domain-containing protein" evidence="6">
    <location>
        <begin position="19"/>
        <end position="401"/>
    </location>
</feature>
<reference evidence="8" key="1">
    <citation type="submission" date="2021-11" db="EMBL/GenBank/DDBJ databases">
        <authorList>
            <person name="Schell T."/>
        </authorList>
    </citation>
    <scope>NUCLEOTIDE SEQUENCE</scope>
    <source>
        <strain evidence="8">M5</strain>
    </source>
</reference>
<evidence type="ECO:0000256" key="4">
    <source>
        <dbReference type="ARBA" id="ARBA00023157"/>
    </source>
</evidence>
<proteinExistence type="predicted"/>
<sequence length="401" mass="44655">MKSFYLLLLFALLETSIGCSLDCSQVKCEQSFNPFDCPENTLYSNYAAICGCCPGCVRLRGPNEECQSETTLTFDVKNFYTVKGSIILNATAVPPVVATQDCAPGLRCVNNKCSSNPDYKCSKDSSAKWSPDCDIDGSHQAVQCKSNGAEARCFCYNKEGKRIFGFDWYTTENRNKMKCQCSRLVDNLKKNQEKDGYKNNDLTYHCSNNGNFEPLQCNRGMCYCANVQTGQPVSFAVNAAIWKTLPCYNETTMGFNYLKLCDSQSNAFALMKKEMRYHGGNPISTAVPPCDPDGSFYARQCDGNQCYCRTRANENIGSYSTQLGTGWDLTQECLCARDRVIFQDAGKAHDYICDNGGDYEPMQTIGLYAFCVDRDGFITTDYVSSTDKCTLPCKNENVCPV</sequence>
<name>A0A8J2WU04_9CRUS</name>
<feature type="domain" description="Thyroglobulin type-1" evidence="7">
    <location>
        <begin position="258"/>
        <end position="333"/>
    </location>
</feature>
<dbReference type="InterPro" id="IPR000716">
    <property type="entry name" value="Thyroglobulin_1"/>
</dbReference>
<keyword evidence="2" id="KW-0964">Secreted</keyword>
<organism evidence="8 9">
    <name type="scientific">Daphnia galeata</name>
    <dbReference type="NCBI Taxonomy" id="27404"/>
    <lineage>
        <taxon>Eukaryota</taxon>
        <taxon>Metazoa</taxon>
        <taxon>Ecdysozoa</taxon>
        <taxon>Arthropoda</taxon>
        <taxon>Crustacea</taxon>
        <taxon>Branchiopoda</taxon>
        <taxon>Diplostraca</taxon>
        <taxon>Cladocera</taxon>
        <taxon>Anomopoda</taxon>
        <taxon>Daphniidae</taxon>
        <taxon>Daphnia</taxon>
    </lineage>
</organism>
<comment type="caution">
    <text evidence="5">Lacks conserved residue(s) required for the propagation of feature annotation.</text>
</comment>
<dbReference type="GO" id="GO:0005604">
    <property type="term" value="C:basement membrane"/>
    <property type="evidence" value="ECO:0007669"/>
    <property type="project" value="TreeGrafter"/>
</dbReference>
<dbReference type="PANTHER" id="PTHR12352">
    <property type="entry name" value="SECRETED MODULAR CALCIUM-BINDING PROTEIN"/>
    <property type="match status" value="1"/>
</dbReference>
<evidence type="ECO:0000313" key="9">
    <source>
        <dbReference type="Proteomes" id="UP000789390"/>
    </source>
</evidence>
<evidence type="ECO:0000256" key="2">
    <source>
        <dbReference type="ARBA" id="ARBA00022525"/>
    </source>
</evidence>
<dbReference type="EMBL" id="CAKKLH010000314">
    <property type="protein sequence ID" value="CAH0111427.1"/>
    <property type="molecule type" value="Genomic_DNA"/>
</dbReference>
<keyword evidence="9" id="KW-1185">Reference proteome</keyword>